<reference evidence="1" key="2">
    <citation type="journal article" date="2015" name="Data Brief">
        <title>Shoot transcriptome of the giant reed, Arundo donax.</title>
        <authorList>
            <person name="Barrero R.A."/>
            <person name="Guerrero F.D."/>
            <person name="Moolhuijzen P."/>
            <person name="Goolsby J.A."/>
            <person name="Tidwell J."/>
            <person name="Bellgard S.E."/>
            <person name="Bellgard M.I."/>
        </authorList>
    </citation>
    <scope>NUCLEOTIDE SEQUENCE</scope>
    <source>
        <tissue evidence="1">Shoot tissue taken approximately 20 cm above the soil surface</tissue>
    </source>
</reference>
<dbReference type="AlphaFoldDB" id="A0A0A8ZG54"/>
<sequence length="70" mass="8502">MLAFPINYIKMLKEKKICDEVLKYQLVNYHVLLVFSCLWVRSTEDAQRKGWLKVARITMARTDWRRRRGD</sequence>
<protein>
    <submittedName>
        <fullName evidence="1">Uncharacterized protein</fullName>
    </submittedName>
</protein>
<name>A0A0A8ZG54_ARUDO</name>
<organism evidence="1">
    <name type="scientific">Arundo donax</name>
    <name type="common">Giant reed</name>
    <name type="synonym">Donax arundinaceus</name>
    <dbReference type="NCBI Taxonomy" id="35708"/>
    <lineage>
        <taxon>Eukaryota</taxon>
        <taxon>Viridiplantae</taxon>
        <taxon>Streptophyta</taxon>
        <taxon>Embryophyta</taxon>
        <taxon>Tracheophyta</taxon>
        <taxon>Spermatophyta</taxon>
        <taxon>Magnoliopsida</taxon>
        <taxon>Liliopsida</taxon>
        <taxon>Poales</taxon>
        <taxon>Poaceae</taxon>
        <taxon>PACMAD clade</taxon>
        <taxon>Arundinoideae</taxon>
        <taxon>Arundineae</taxon>
        <taxon>Arundo</taxon>
    </lineage>
</organism>
<evidence type="ECO:0000313" key="1">
    <source>
        <dbReference type="EMBL" id="JAD38389.1"/>
    </source>
</evidence>
<dbReference type="EMBL" id="GBRH01259506">
    <property type="protein sequence ID" value="JAD38389.1"/>
    <property type="molecule type" value="Transcribed_RNA"/>
</dbReference>
<reference evidence="1" key="1">
    <citation type="submission" date="2014-09" db="EMBL/GenBank/DDBJ databases">
        <authorList>
            <person name="Magalhaes I.L.F."/>
            <person name="Oliveira U."/>
            <person name="Santos F.R."/>
            <person name="Vidigal T.H.D.A."/>
            <person name="Brescovit A.D."/>
            <person name="Santos A.J."/>
        </authorList>
    </citation>
    <scope>NUCLEOTIDE SEQUENCE</scope>
    <source>
        <tissue evidence="1">Shoot tissue taken approximately 20 cm above the soil surface</tissue>
    </source>
</reference>
<proteinExistence type="predicted"/>
<accession>A0A0A8ZG54</accession>